<dbReference type="KEGG" id="lpy:FIV34_11185"/>
<dbReference type="InterPro" id="IPR036761">
    <property type="entry name" value="TTHA0802/YceI-like_sf"/>
</dbReference>
<organism evidence="2 3">
    <name type="scientific">Luteibacter pinisoli</name>
    <dbReference type="NCBI Taxonomy" id="2589080"/>
    <lineage>
        <taxon>Bacteria</taxon>
        <taxon>Pseudomonadati</taxon>
        <taxon>Pseudomonadota</taxon>
        <taxon>Gammaproteobacteria</taxon>
        <taxon>Lysobacterales</taxon>
        <taxon>Rhodanobacteraceae</taxon>
        <taxon>Luteibacter</taxon>
    </lineage>
</organism>
<dbReference type="SUPFAM" id="SSF101874">
    <property type="entry name" value="YceI-like"/>
    <property type="match status" value="1"/>
</dbReference>
<protein>
    <submittedName>
        <fullName evidence="2">YceI family protein</fullName>
    </submittedName>
</protein>
<proteinExistence type="predicted"/>
<reference evidence="2 3" key="1">
    <citation type="submission" date="2019-06" db="EMBL/GenBank/DDBJ databases">
        <title>A complete genome sequence for Luteibacter pinisoli MAH-14.</title>
        <authorList>
            <person name="Baltrus D.A."/>
        </authorList>
    </citation>
    <scope>NUCLEOTIDE SEQUENCE [LARGE SCALE GENOMIC DNA]</scope>
    <source>
        <strain evidence="2 3">MAH-14</strain>
    </source>
</reference>
<dbReference type="Gene3D" id="2.40.128.110">
    <property type="entry name" value="Lipid/polyisoprenoid-binding, YceI-like"/>
    <property type="match status" value="1"/>
</dbReference>
<dbReference type="InterPro" id="IPR007372">
    <property type="entry name" value="Lipid/polyisoprenoid-bd_YceI"/>
</dbReference>
<dbReference type="Pfam" id="PF04264">
    <property type="entry name" value="YceI"/>
    <property type="match status" value="1"/>
</dbReference>
<dbReference type="Proteomes" id="UP000316093">
    <property type="component" value="Chromosome"/>
</dbReference>
<evidence type="ECO:0000313" key="3">
    <source>
        <dbReference type="Proteomes" id="UP000316093"/>
    </source>
</evidence>
<dbReference type="EMBL" id="CP041046">
    <property type="protein sequence ID" value="QDE39727.1"/>
    <property type="molecule type" value="Genomic_DNA"/>
</dbReference>
<evidence type="ECO:0000259" key="1">
    <source>
        <dbReference type="SMART" id="SM00867"/>
    </source>
</evidence>
<accession>A0A4Y5Z3M2</accession>
<sequence>MLLEPLVQPRGHLVQLVGGEMANDLVHAKQVAGILGGLFLRIPTRGDGTGRDKHSEDAFHVGSLLAGVEGCHETCCNAQRHGASLPVPSRSLDLRMAPTFVKTCLFLAVAALVPVASAAPADPPKAEDASAASQYKNLGLTKDPTAAQAGSYKLDPHHTSVMAKLAHMDLSRYTLRFDEISGSFDYTPTSSTASNLSITINPASISTGDSTFDKRIATRYLEVDKFPTIHFTADSVKIVGGHATVSGTLEFHGIKKPLVLNTTYRGSAQSRMGFSAEASFKRSDFGVSQWIPLEADEVDVMIETEFVKQ</sequence>
<dbReference type="SMART" id="SM00867">
    <property type="entry name" value="YceI"/>
    <property type="match status" value="1"/>
</dbReference>
<name>A0A4Y5Z3M2_9GAMM</name>
<dbReference type="PANTHER" id="PTHR34406:SF1">
    <property type="entry name" value="PROTEIN YCEI"/>
    <property type="match status" value="1"/>
</dbReference>
<feature type="domain" description="Lipid/polyisoprenoid-binding YceI-like" evidence="1">
    <location>
        <begin position="151"/>
        <end position="307"/>
    </location>
</feature>
<dbReference type="PANTHER" id="PTHR34406">
    <property type="entry name" value="PROTEIN YCEI"/>
    <property type="match status" value="1"/>
</dbReference>
<evidence type="ECO:0000313" key="2">
    <source>
        <dbReference type="EMBL" id="QDE39727.1"/>
    </source>
</evidence>
<keyword evidence="3" id="KW-1185">Reference proteome</keyword>
<gene>
    <name evidence="2" type="ORF">FIV34_11185</name>
</gene>
<dbReference type="AlphaFoldDB" id="A0A4Y5Z3M2"/>
<dbReference type="OrthoDB" id="9811006at2"/>